<accession>A0A163HGK2</accession>
<keyword evidence="7" id="KW-0812">Transmembrane</keyword>
<gene>
    <name evidence="9" type="ORF">AWU65_05835</name>
</gene>
<evidence type="ECO:0000256" key="5">
    <source>
        <dbReference type="ARBA" id="ARBA00022777"/>
    </source>
</evidence>
<keyword evidence="7" id="KW-1133">Transmembrane helix</keyword>
<dbReference type="SUPFAM" id="SSF55874">
    <property type="entry name" value="ATPase domain of HSP90 chaperone/DNA topoisomerase II/histidine kinase"/>
    <property type="match status" value="1"/>
</dbReference>
<dbReference type="CDD" id="cd06225">
    <property type="entry name" value="HAMP"/>
    <property type="match status" value="1"/>
</dbReference>
<dbReference type="STRING" id="59843.A3958_05840"/>
<keyword evidence="4" id="KW-0808">Transferase</keyword>
<dbReference type="PROSITE" id="PS50885">
    <property type="entry name" value="HAMP"/>
    <property type="match status" value="1"/>
</dbReference>
<dbReference type="KEGG" id="pglu:A3958_05840"/>
<keyword evidence="6 7" id="KW-0472">Membrane</keyword>
<dbReference type="Proteomes" id="UP000076796">
    <property type="component" value="Unassembled WGS sequence"/>
</dbReference>
<dbReference type="InterPro" id="IPR010559">
    <property type="entry name" value="Sig_transdc_His_kin_internal"/>
</dbReference>
<dbReference type="InterPro" id="IPR003660">
    <property type="entry name" value="HAMP_dom"/>
</dbReference>
<feature type="transmembrane region" description="Helical" evidence="7">
    <location>
        <begin position="296"/>
        <end position="319"/>
    </location>
</feature>
<evidence type="ECO:0000256" key="6">
    <source>
        <dbReference type="ARBA" id="ARBA00023136"/>
    </source>
</evidence>
<dbReference type="InterPro" id="IPR003594">
    <property type="entry name" value="HATPase_dom"/>
</dbReference>
<dbReference type="GeneID" id="97553245"/>
<dbReference type="GO" id="GO:0005886">
    <property type="term" value="C:plasma membrane"/>
    <property type="evidence" value="ECO:0007669"/>
    <property type="project" value="UniProtKB-SubCell"/>
</dbReference>
<evidence type="ECO:0000256" key="4">
    <source>
        <dbReference type="ARBA" id="ARBA00022679"/>
    </source>
</evidence>
<dbReference type="SMART" id="SM00304">
    <property type="entry name" value="HAMP"/>
    <property type="match status" value="1"/>
</dbReference>
<feature type="domain" description="HAMP" evidence="8">
    <location>
        <begin position="317"/>
        <end position="369"/>
    </location>
</feature>
<keyword evidence="2" id="KW-1003">Cell membrane</keyword>
<dbReference type="InterPro" id="IPR050640">
    <property type="entry name" value="Bact_2-comp_sensor_kinase"/>
</dbReference>
<comment type="caution">
    <text evidence="9">The sequence shown here is derived from an EMBL/GenBank/DDBJ whole genome shotgun (WGS) entry which is preliminary data.</text>
</comment>
<comment type="subcellular location">
    <subcellularLocation>
        <location evidence="1">Cell membrane</location>
        <topology evidence="1">Multi-pass membrane protein</topology>
    </subcellularLocation>
</comment>
<name>A0A163HGK2_9BACL</name>
<keyword evidence="3" id="KW-0597">Phosphoprotein</keyword>
<evidence type="ECO:0000256" key="2">
    <source>
        <dbReference type="ARBA" id="ARBA00022475"/>
    </source>
</evidence>
<dbReference type="Pfam" id="PF02518">
    <property type="entry name" value="HATPase_c"/>
    <property type="match status" value="1"/>
</dbReference>
<evidence type="ECO:0000256" key="3">
    <source>
        <dbReference type="ARBA" id="ARBA00022553"/>
    </source>
</evidence>
<dbReference type="InterPro" id="IPR036890">
    <property type="entry name" value="HATPase_C_sf"/>
</dbReference>
<dbReference type="EMBL" id="LWMH01000001">
    <property type="protein sequence ID" value="KZS45474.1"/>
    <property type="molecule type" value="Genomic_DNA"/>
</dbReference>
<keyword evidence="10" id="KW-1185">Reference proteome</keyword>
<keyword evidence="5 9" id="KW-0418">Kinase</keyword>
<reference evidence="9" key="1">
    <citation type="journal article" date="2016" name="Genome Announc.">
        <title>Draft genomes of two strains of Paenibacillus glucanolyticus with capability to degrade lignocellulose.</title>
        <authorList>
            <person name="Mathews S.L."/>
            <person name="Pawlak J."/>
            <person name="Grunden A.M."/>
        </authorList>
    </citation>
    <scope>NUCLEOTIDE SEQUENCE [LARGE SCALE GENOMIC DNA]</scope>
    <source>
        <strain evidence="9">SLM1</strain>
    </source>
</reference>
<organism evidence="9 10">
    <name type="scientific">Paenibacillus glucanolyticus</name>
    <dbReference type="NCBI Taxonomy" id="59843"/>
    <lineage>
        <taxon>Bacteria</taxon>
        <taxon>Bacillati</taxon>
        <taxon>Bacillota</taxon>
        <taxon>Bacilli</taxon>
        <taxon>Bacillales</taxon>
        <taxon>Paenibacillaceae</taxon>
        <taxon>Paenibacillus</taxon>
    </lineage>
</organism>
<dbReference type="AlphaFoldDB" id="A0A163HGK2"/>
<evidence type="ECO:0000259" key="8">
    <source>
        <dbReference type="PROSITE" id="PS50885"/>
    </source>
</evidence>
<dbReference type="PANTHER" id="PTHR34220">
    <property type="entry name" value="SENSOR HISTIDINE KINASE YPDA"/>
    <property type="match status" value="1"/>
</dbReference>
<dbReference type="Pfam" id="PF00672">
    <property type="entry name" value="HAMP"/>
    <property type="match status" value="1"/>
</dbReference>
<sequence length="602" mass="68371">MLSNFIQIMNDMKIRNKLILSFVVVVFVPVAIVGIFLTGELRKFALNNALEQAYQNVDRIKKRSTEVINVADDLSYRLSYDERLKNVANRQYESVYDVFVAYREYPDLQQAIRMYKEISNIRFYSDNPTMLNNWEFIYPEGEIRRTEWYRRAEDNIGVIYWDYVRDERDQKVYLSLIKGVDLGSKDNLGVLVINVNTGLLNTILSQETFDTIIVDSKNNIVAANRPELYGKTLAEIHDNNGAVYNASGSYESVIDDEASKVLIEPLNTESGVNGLRIISIFSIDSIVSDANRISKLAMTVIIVSLLLAVILIYSFSALISNRLLRLSKHITKVGTGNLGVAMAIDGKDEIGQLSRQFNSMVGNVNDLMNEVQESNEQKRLMEQKQNEIKFKMMASQINPHFLFNALESIRMEAHLKGESEIARIVRLLGKMMRSNLEVGSGKTTIKDEIEMVQCYLDIQKFRYEDRLKYELQVDPDANHVRIPPLIIQPLVENAVIHGMDHKEEGTFIRVRVTAAEGMLHVITEDNGAGISLDRLKMIYGYLNDTDEKDGGRIGLRNVHVRLQLTYGPEAGLIIYSEPGTGTRIEFRIPTGGEKDVESVNRG</sequence>
<proteinExistence type="predicted"/>
<evidence type="ECO:0000313" key="9">
    <source>
        <dbReference type="EMBL" id="KZS45474.1"/>
    </source>
</evidence>
<dbReference type="Gene3D" id="6.10.340.10">
    <property type="match status" value="1"/>
</dbReference>
<dbReference type="SUPFAM" id="SSF158472">
    <property type="entry name" value="HAMP domain-like"/>
    <property type="match status" value="1"/>
</dbReference>
<evidence type="ECO:0000256" key="7">
    <source>
        <dbReference type="SAM" id="Phobius"/>
    </source>
</evidence>
<protein>
    <submittedName>
        <fullName evidence="9">Two-component sensor histidine kinase</fullName>
    </submittedName>
</protein>
<dbReference type="RefSeq" id="WP_036643535.1">
    <property type="nucleotide sequence ID" value="NZ_CBCSBX010000011.1"/>
</dbReference>
<dbReference type="OrthoDB" id="9776552at2"/>
<dbReference type="PANTHER" id="PTHR34220:SF7">
    <property type="entry name" value="SENSOR HISTIDINE KINASE YPDA"/>
    <property type="match status" value="1"/>
</dbReference>
<dbReference type="GO" id="GO:0000155">
    <property type="term" value="F:phosphorelay sensor kinase activity"/>
    <property type="evidence" value="ECO:0007669"/>
    <property type="project" value="InterPro"/>
</dbReference>
<evidence type="ECO:0000256" key="1">
    <source>
        <dbReference type="ARBA" id="ARBA00004651"/>
    </source>
</evidence>
<dbReference type="Gene3D" id="3.30.565.10">
    <property type="entry name" value="Histidine kinase-like ATPase, C-terminal domain"/>
    <property type="match status" value="1"/>
</dbReference>
<evidence type="ECO:0000313" key="10">
    <source>
        <dbReference type="Proteomes" id="UP000076796"/>
    </source>
</evidence>
<dbReference type="Pfam" id="PF06580">
    <property type="entry name" value="His_kinase"/>
    <property type="match status" value="1"/>
</dbReference>
<feature type="transmembrane region" description="Helical" evidence="7">
    <location>
        <begin position="18"/>
        <end position="37"/>
    </location>
</feature>